<dbReference type="Pfam" id="PF12833">
    <property type="entry name" value="HTH_18"/>
    <property type="match status" value="1"/>
</dbReference>
<reference evidence="7" key="1">
    <citation type="submission" date="2016-02" db="EMBL/GenBank/DDBJ databases">
        <authorList>
            <person name="Schultz-Johansen M."/>
            <person name="Glaring M.A."/>
            <person name="Bech P.K."/>
            <person name="Stougaard P."/>
        </authorList>
    </citation>
    <scope>NUCLEOTIDE SEQUENCE [LARGE SCALE GENOMIC DNA]</scope>
    <source>
        <strain evidence="7">S66</strain>
    </source>
</reference>
<comment type="caution">
    <text evidence="6">The sequence shown here is derived from an EMBL/GenBank/DDBJ whole genome shotgun (WGS) entry which is preliminary data.</text>
</comment>
<evidence type="ECO:0000313" key="7">
    <source>
        <dbReference type="Proteomes" id="UP000070299"/>
    </source>
</evidence>
<dbReference type="PROSITE" id="PS01124">
    <property type="entry name" value="HTH_ARAC_FAMILY_2"/>
    <property type="match status" value="1"/>
</dbReference>
<evidence type="ECO:0000313" key="6">
    <source>
        <dbReference type="EMBL" id="KXI26747.1"/>
    </source>
</evidence>
<dbReference type="PANTHER" id="PTHR43280:SF2">
    <property type="entry name" value="HTH-TYPE TRANSCRIPTIONAL REGULATOR EXSA"/>
    <property type="match status" value="1"/>
</dbReference>
<evidence type="ECO:0000259" key="5">
    <source>
        <dbReference type="PROSITE" id="PS01124"/>
    </source>
</evidence>
<evidence type="ECO:0000256" key="4">
    <source>
        <dbReference type="SAM" id="Phobius"/>
    </source>
</evidence>
<evidence type="ECO:0000256" key="3">
    <source>
        <dbReference type="ARBA" id="ARBA00023163"/>
    </source>
</evidence>
<keyword evidence="4" id="KW-1133">Transmembrane helix</keyword>
<evidence type="ECO:0000256" key="2">
    <source>
        <dbReference type="ARBA" id="ARBA00023125"/>
    </source>
</evidence>
<proteinExistence type="predicted"/>
<feature type="transmembrane region" description="Helical" evidence="4">
    <location>
        <begin position="91"/>
        <end position="107"/>
    </location>
</feature>
<feature type="transmembrane region" description="Helical" evidence="4">
    <location>
        <begin position="119"/>
        <end position="137"/>
    </location>
</feature>
<dbReference type="Proteomes" id="UP000070299">
    <property type="component" value="Unassembled WGS sequence"/>
</dbReference>
<sequence length="347" mass="39278">MIMFVSFTTFILLTLLAASLLMTPSVYKKSNYLLALLFVLLASQMFMLTLRFWSQNMDAYGLTSIIATAIGPVIYSYVSTVLVGQQFGRNYILRHASLVAIMLIIQWQPLHASVLKDVLVLSSLSFYSIAVQKLILSNQIEQNQHNKTAIRIMRFVKLLAVFLLVMTVLDFIIFFEFLWADTLFSSVGLISAISFLATISLAATFIVLNRNQFVAWMFATKYSPKPAEASDDSGEQEHVIAKLKARVEGGKLYLSSDVSMQVLSEQMEMSSRLISRAINQCLGKSFRRYINDLRIEDAKKMLTDTDDNVLSIMFNVGFESKSNFNSEFYQHVGVSPLAYRKMSRQDT</sequence>
<evidence type="ECO:0000256" key="1">
    <source>
        <dbReference type="ARBA" id="ARBA00023015"/>
    </source>
</evidence>
<accession>A0A148KKD0</accession>
<dbReference type="SMART" id="SM00342">
    <property type="entry name" value="HTH_ARAC"/>
    <property type="match status" value="1"/>
</dbReference>
<feature type="transmembrane region" description="Helical" evidence="4">
    <location>
        <begin position="59"/>
        <end position="84"/>
    </location>
</feature>
<keyword evidence="1" id="KW-0805">Transcription regulation</keyword>
<feature type="transmembrane region" description="Helical" evidence="4">
    <location>
        <begin position="158"/>
        <end position="180"/>
    </location>
</feature>
<dbReference type="PANTHER" id="PTHR43280">
    <property type="entry name" value="ARAC-FAMILY TRANSCRIPTIONAL REGULATOR"/>
    <property type="match status" value="1"/>
</dbReference>
<dbReference type="GO" id="GO:0003700">
    <property type="term" value="F:DNA-binding transcription factor activity"/>
    <property type="evidence" value="ECO:0007669"/>
    <property type="project" value="InterPro"/>
</dbReference>
<dbReference type="RefSeq" id="WP_068382151.1">
    <property type="nucleotide sequence ID" value="NZ_LSNE01000020.1"/>
</dbReference>
<keyword evidence="4" id="KW-0472">Membrane</keyword>
<dbReference type="InterPro" id="IPR018060">
    <property type="entry name" value="HTH_AraC"/>
</dbReference>
<dbReference type="GO" id="GO:0043565">
    <property type="term" value="F:sequence-specific DNA binding"/>
    <property type="evidence" value="ECO:0007669"/>
    <property type="project" value="InterPro"/>
</dbReference>
<dbReference type="InterPro" id="IPR009057">
    <property type="entry name" value="Homeodomain-like_sf"/>
</dbReference>
<keyword evidence="4" id="KW-0812">Transmembrane</keyword>
<keyword evidence="2" id="KW-0238">DNA-binding</keyword>
<feature type="transmembrane region" description="Helical" evidence="4">
    <location>
        <begin position="186"/>
        <end position="208"/>
    </location>
</feature>
<dbReference type="AlphaFoldDB" id="A0A148KKD0"/>
<dbReference type="Gene3D" id="1.10.10.60">
    <property type="entry name" value="Homeodomain-like"/>
    <property type="match status" value="2"/>
</dbReference>
<gene>
    <name evidence="6" type="ORF">AX660_02930</name>
</gene>
<feature type="transmembrane region" description="Helical" evidence="4">
    <location>
        <begin position="6"/>
        <end position="27"/>
    </location>
</feature>
<dbReference type="OrthoDB" id="345413at2"/>
<feature type="transmembrane region" description="Helical" evidence="4">
    <location>
        <begin position="34"/>
        <end position="53"/>
    </location>
</feature>
<keyword evidence="7" id="KW-1185">Reference proteome</keyword>
<protein>
    <recommendedName>
        <fullName evidence="5">HTH araC/xylS-type domain-containing protein</fullName>
    </recommendedName>
</protein>
<organism evidence="6 7">
    <name type="scientific">Paraglaciecola hydrolytica</name>
    <dbReference type="NCBI Taxonomy" id="1799789"/>
    <lineage>
        <taxon>Bacteria</taxon>
        <taxon>Pseudomonadati</taxon>
        <taxon>Pseudomonadota</taxon>
        <taxon>Gammaproteobacteria</taxon>
        <taxon>Alteromonadales</taxon>
        <taxon>Alteromonadaceae</taxon>
        <taxon>Paraglaciecola</taxon>
    </lineage>
</organism>
<keyword evidence="3" id="KW-0804">Transcription</keyword>
<dbReference type="STRING" id="1799789.AX660_02930"/>
<dbReference type="EMBL" id="LSNE01000020">
    <property type="protein sequence ID" value="KXI26747.1"/>
    <property type="molecule type" value="Genomic_DNA"/>
</dbReference>
<dbReference type="SUPFAM" id="SSF46689">
    <property type="entry name" value="Homeodomain-like"/>
    <property type="match status" value="1"/>
</dbReference>
<name>A0A148KKD0_9ALTE</name>
<feature type="domain" description="HTH araC/xylS-type" evidence="5">
    <location>
        <begin position="237"/>
        <end position="342"/>
    </location>
</feature>